<sequence>MKKKKTKIGIIIILGLILFIPKVYGDCEYRKINETIFMAPNDWVPRCIYGDLDERYITLWSFNTFDEPFMISLYSYVNGQNISEYKTSDSGEGDGNNFGFRNIDVIGGYINIGIWIKEEIDYTT</sequence>
<dbReference type="AlphaFoldDB" id="A0A0F9CLW9"/>
<comment type="caution">
    <text evidence="1">The sequence shown here is derived from an EMBL/GenBank/DDBJ whole genome shotgun (WGS) entry which is preliminary data.</text>
</comment>
<evidence type="ECO:0000313" key="1">
    <source>
        <dbReference type="EMBL" id="KKK97646.1"/>
    </source>
</evidence>
<reference evidence="1" key="1">
    <citation type="journal article" date="2015" name="Nature">
        <title>Complex archaea that bridge the gap between prokaryotes and eukaryotes.</title>
        <authorList>
            <person name="Spang A."/>
            <person name="Saw J.H."/>
            <person name="Jorgensen S.L."/>
            <person name="Zaremba-Niedzwiedzka K."/>
            <person name="Martijn J."/>
            <person name="Lind A.E."/>
            <person name="van Eijk R."/>
            <person name="Schleper C."/>
            <person name="Guy L."/>
            <person name="Ettema T.J."/>
        </authorList>
    </citation>
    <scope>NUCLEOTIDE SEQUENCE</scope>
</reference>
<dbReference type="EMBL" id="LAZR01045958">
    <property type="protein sequence ID" value="KKK97646.1"/>
    <property type="molecule type" value="Genomic_DNA"/>
</dbReference>
<feature type="non-terminal residue" evidence="1">
    <location>
        <position position="124"/>
    </location>
</feature>
<organism evidence="1">
    <name type="scientific">marine sediment metagenome</name>
    <dbReference type="NCBI Taxonomy" id="412755"/>
    <lineage>
        <taxon>unclassified sequences</taxon>
        <taxon>metagenomes</taxon>
        <taxon>ecological metagenomes</taxon>
    </lineage>
</organism>
<proteinExistence type="predicted"/>
<name>A0A0F9CLW9_9ZZZZ</name>
<protein>
    <submittedName>
        <fullName evidence="1">Uncharacterized protein</fullName>
    </submittedName>
</protein>
<accession>A0A0F9CLW9</accession>
<gene>
    <name evidence="1" type="ORF">LCGC14_2650690</name>
</gene>